<evidence type="ECO:0000256" key="5">
    <source>
        <dbReference type="RuleBase" id="RU000660"/>
    </source>
</evidence>
<accession>A0ABS0AY19</accession>
<dbReference type="GO" id="GO:0005840">
    <property type="term" value="C:ribosome"/>
    <property type="evidence" value="ECO:0007669"/>
    <property type="project" value="UniProtKB-KW"/>
</dbReference>
<evidence type="ECO:0000256" key="3">
    <source>
        <dbReference type="ARBA" id="ARBA00023274"/>
    </source>
</evidence>
<keyword evidence="7" id="KW-1185">Reference proteome</keyword>
<sequence>MRHQKRTVKLNRNGSHRRAMIANMLKALVQHGQIETTVAKAKALRPHADKLITMAKKNTLASRRAAIAKMMVSYNKLSSKETRAAKEGNTSSYNADRFVERKLGELAERYGSRAGGYTRIVRKENRQGDSSPLCIIEYVQ</sequence>
<dbReference type="InterPro" id="IPR036373">
    <property type="entry name" value="Ribosomal_bL17_sf"/>
</dbReference>
<evidence type="ECO:0000256" key="4">
    <source>
        <dbReference type="HAMAP-Rule" id="MF_01368"/>
    </source>
</evidence>
<comment type="similarity">
    <text evidence="1 4 5">Belongs to the bacterial ribosomal protein bL17 family.</text>
</comment>
<keyword evidence="3 4" id="KW-0687">Ribonucleoprotein</keyword>
<dbReference type="EMBL" id="JAAEJV010000005">
    <property type="protein sequence ID" value="MBF5058860.1"/>
    <property type="molecule type" value="Genomic_DNA"/>
</dbReference>
<keyword evidence="2 4" id="KW-0689">Ribosomal protein</keyword>
<proteinExistence type="inferred from homology"/>
<dbReference type="Proteomes" id="UP001194714">
    <property type="component" value="Unassembled WGS sequence"/>
</dbReference>
<dbReference type="InterPro" id="IPR000456">
    <property type="entry name" value="Ribosomal_bL17"/>
</dbReference>
<dbReference type="SUPFAM" id="SSF64263">
    <property type="entry name" value="Prokaryotic ribosomal protein L17"/>
    <property type="match status" value="1"/>
</dbReference>
<protein>
    <recommendedName>
        <fullName evidence="4">Large ribosomal subunit protein bL17</fullName>
    </recommendedName>
</protein>
<name>A0ABS0AY19_9BACT</name>
<dbReference type="PROSITE" id="PS01167">
    <property type="entry name" value="RIBOSOMAL_L17"/>
    <property type="match status" value="1"/>
</dbReference>
<dbReference type="PANTHER" id="PTHR14413">
    <property type="entry name" value="RIBOSOMAL PROTEIN L17"/>
    <property type="match status" value="1"/>
</dbReference>
<comment type="caution">
    <text evidence="6">The sequence shown here is derived from an EMBL/GenBank/DDBJ whole genome shotgun (WGS) entry which is preliminary data.</text>
</comment>
<dbReference type="HAMAP" id="MF_01368">
    <property type="entry name" value="Ribosomal_bL17"/>
    <property type="match status" value="1"/>
</dbReference>
<dbReference type="NCBIfam" id="TIGR00059">
    <property type="entry name" value="L17"/>
    <property type="match status" value="1"/>
</dbReference>
<evidence type="ECO:0000256" key="2">
    <source>
        <dbReference type="ARBA" id="ARBA00022980"/>
    </source>
</evidence>
<evidence type="ECO:0000256" key="1">
    <source>
        <dbReference type="ARBA" id="ARBA00008777"/>
    </source>
</evidence>
<dbReference type="Pfam" id="PF01196">
    <property type="entry name" value="Ribosomal_L17"/>
    <property type="match status" value="1"/>
</dbReference>
<dbReference type="Gene3D" id="3.90.1030.10">
    <property type="entry name" value="Ribosomal protein L17"/>
    <property type="match status" value="1"/>
</dbReference>
<gene>
    <name evidence="4" type="primary">rplQ</name>
    <name evidence="6" type="ORF">NEPTK9_000360</name>
</gene>
<evidence type="ECO:0000313" key="7">
    <source>
        <dbReference type="Proteomes" id="UP001194714"/>
    </source>
</evidence>
<comment type="subunit">
    <text evidence="4">Part of the 50S ribosomal subunit. Contacts protein L32.</text>
</comment>
<organism evidence="6 7">
    <name type="scientific">Candidatus Neptunichlamydia vexilliferae</name>
    <dbReference type="NCBI Taxonomy" id="1651774"/>
    <lineage>
        <taxon>Bacteria</taxon>
        <taxon>Pseudomonadati</taxon>
        <taxon>Chlamydiota</taxon>
        <taxon>Chlamydiia</taxon>
        <taxon>Parachlamydiales</taxon>
        <taxon>Simkaniaceae</taxon>
        <taxon>Candidatus Neptunichlamydia</taxon>
    </lineage>
</organism>
<reference evidence="6 7" key="1">
    <citation type="submission" date="2020-01" db="EMBL/GenBank/DDBJ databases">
        <title>Draft genome sequence of Cand. Neptunochlamydia vexilliferae K9.</title>
        <authorList>
            <person name="Schulz F."/>
            <person name="Koestlbacher S."/>
            <person name="Wascher F."/>
            <person name="Pizzetti I."/>
            <person name="Horn M."/>
        </authorList>
    </citation>
    <scope>NUCLEOTIDE SEQUENCE [LARGE SCALE GENOMIC DNA]</scope>
    <source>
        <strain evidence="6 7">K9</strain>
    </source>
</reference>
<dbReference type="RefSeq" id="WP_194847152.1">
    <property type="nucleotide sequence ID" value="NZ_JAAEJV010000005.1"/>
</dbReference>
<dbReference type="PANTHER" id="PTHR14413:SF16">
    <property type="entry name" value="LARGE RIBOSOMAL SUBUNIT PROTEIN BL17M"/>
    <property type="match status" value="1"/>
</dbReference>
<evidence type="ECO:0000313" key="6">
    <source>
        <dbReference type="EMBL" id="MBF5058860.1"/>
    </source>
</evidence>
<dbReference type="InterPro" id="IPR047859">
    <property type="entry name" value="Ribosomal_bL17_CS"/>
</dbReference>